<feature type="compositionally biased region" description="Polar residues" evidence="2">
    <location>
        <begin position="690"/>
        <end position="705"/>
    </location>
</feature>
<accession>A0A834W612</accession>
<dbReference type="AlphaFoldDB" id="A0A834W612"/>
<dbReference type="OrthoDB" id="1434423at2759"/>
<dbReference type="Proteomes" id="UP000634136">
    <property type="component" value="Unassembled WGS sequence"/>
</dbReference>
<name>A0A834W612_9FABA</name>
<dbReference type="GO" id="GO:0003964">
    <property type="term" value="F:RNA-directed DNA polymerase activity"/>
    <property type="evidence" value="ECO:0007669"/>
    <property type="project" value="UniProtKB-KW"/>
</dbReference>
<dbReference type="PANTHER" id="PTHR33116">
    <property type="entry name" value="REVERSE TRANSCRIPTASE ZINC-BINDING DOMAIN-CONTAINING PROTEIN-RELATED-RELATED"/>
    <property type="match status" value="1"/>
</dbReference>
<keyword evidence="1" id="KW-0175">Coiled coil</keyword>
<gene>
    <name evidence="3" type="ORF">G2W53_037395</name>
</gene>
<evidence type="ECO:0000313" key="4">
    <source>
        <dbReference type="Proteomes" id="UP000634136"/>
    </source>
</evidence>
<keyword evidence="4" id="KW-1185">Reference proteome</keyword>
<proteinExistence type="predicted"/>
<feature type="region of interest" description="Disordered" evidence="2">
    <location>
        <begin position="689"/>
        <end position="755"/>
    </location>
</feature>
<reference evidence="3" key="1">
    <citation type="submission" date="2020-09" db="EMBL/GenBank/DDBJ databases">
        <title>Genome-Enabled Discovery of Anthraquinone Biosynthesis in Senna tora.</title>
        <authorList>
            <person name="Kang S.-H."/>
            <person name="Pandey R.P."/>
            <person name="Lee C.-M."/>
            <person name="Sim J.-S."/>
            <person name="Jeong J.-T."/>
            <person name="Choi B.-S."/>
            <person name="Jung M."/>
            <person name="Ginzburg D."/>
            <person name="Zhao K."/>
            <person name="Won S.Y."/>
            <person name="Oh T.-J."/>
            <person name="Yu Y."/>
            <person name="Kim N.-H."/>
            <person name="Lee O.R."/>
            <person name="Lee T.-H."/>
            <person name="Bashyal P."/>
            <person name="Kim T.-S."/>
            <person name="Lee W.-H."/>
            <person name="Kawkins C."/>
            <person name="Kim C.-K."/>
            <person name="Kim J.S."/>
            <person name="Ahn B.O."/>
            <person name="Rhee S.Y."/>
            <person name="Sohng J.K."/>
        </authorList>
    </citation>
    <scope>NUCLEOTIDE SEQUENCE</scope>
    <source>
        <tissue evidence="3">Leaf</tissue>
    </source>
</reference>
<protein>
    <submittedName>
        <fullName evidence="3">Reverse transcriptase</fullName>
    </submittedName>
</protein>
<comment type="caution">
    <text evidence="3">The sequence shown here is derived from an EMBL/GenBank/DDBJ whole genome shotgun (WGS) entry which is preliminary data.</text>
</comment>
<keyword evidence="3" id="KW-0548">Nucleotidyltransferase</keyword>
<organism evidence="3 4">
    <name type="scientific">Senna tora</name>
    <dbReference type="NCBI Taxonomy" id="362788"/>
    <lineage>
        <taxon>Eukaryota</taxon>
        <taxon>Viridiplantae</taxon>
        <taxon>Streptophyta</taxon>
        <taxon>Embryophyta</taxon>
        <taxon>Tracheophyta</taxon>
        <taxon>Spermatophyta</taxon>
        <taxon>Magnoliopsida</taxon>
        <taxon>eudicotyledons</taxon>
        <taxon>Gunneridae</taxon>
        <taxon>Pentapetalae</taxon>
        <taxon>rosids</taxon>
        <taxon>fabids</taxon>
        <taxon>Fabales</taxon>
        <taxon>Fabaceae</taxon>
        <taxon>Caesalpinioideae</taxon>
        <taxon>Cassia clade</taxon>
        <taxon>Senna</taxon>
    </lineage>
</organism>
<evidence type="ECO:0000313" key="3">
    <source>
        <dbReference type="EMBL" id="KAF7810652.1"/>
    </source>
</evidence>
<dbReference type="EMBL" id="JAAIUW010000011">
    <property type="protein sequence ID" value="KAF7810652.1"/>
    <property type="molecule type" value="Genomic_DNA"/>
</dbReference>
<evidence type="ECO:0000256" key="2">
    <source>
        <dbReference type="SAM" id="MobiDB-lite"/>
    </source>
</evidence>
<feature type="compositionally biased region" description="Polar residues" evidence="2">
    <location>
        <begin position="719"/>
        <end position="732"/>
    </location>
</feature>
<feature type="compositionally biased region" description="Basic and acidic residues" evidence="2">
    <location>
        <begin position="706"/>
        <end position="715"/>
    </location>
</feature>
<keyword evidence="3" id="KW-0695">RNA-directed DNA polymerase</keyword>
<keyword evidence="3" id="KW-0808">Transferase</keyword>
<evidence type="ECO:0000256" key="1">
    <source>
        <dbReference type="SAM" id="Coils"/>
    </source>
</evidence>
<sequence length="755" mass="86556">MWLQHPQMKEIVKSAWQKQVTGSLSSQIQDIIKNVSKDLSLWHKENCGDLINQIKEAHSQVEKFQKNIHDHIRNNEELVTRKRLEFLLNCEEIKWAQRAKKLWLLKGDRNTKYFHSVVNHQRNKAPITSIQIQPSQWIEDQGGIKQAANEYFQQLYTSNDAADETARRQFISNYGTPKLNQGHIQHHSKPFTRLEIENALFQMHAGKAPGPDGMTPMFFQHLLGHCSGGCDSHVCNYYFNESPDKWRDYRMVSAKSRFEARQPSIPLPLRSRLIGWKSRMLSQAARTTLIKAVVSAIPIYHMQHTWLSKSEEAKCDGVMRKFFWSQWDESKTPVMISWKRLCKGRSEGGGFWDEAKVAKVYTSYKQALILDTVISHTNVEDKIVWNITDNGEFSVKKAYKIITNNTHTHGSPSFKWNRFWQLPLPQRVLLFWSKNLNKGLPLKMNLARKETEEHIFKDCQFAKRVWFASRLNLRSDDINALSMSDWISQKISNLSKTSSPQHKEIVMLLLSICWSLYTQRNHLLFQQGKADVAECLNRAYKTVDEIVGIDIIQRQDHFFNLEVPMKQRGDGFFVRQIKRVEAASVGMLDCYCARRKKLRCVLLCASTVGALPFAAVCVDGGSITVCCCVRRRRELRCSVCVARIRGRVIIPNSRMTQKMCTSFRMSGRGRGRDGVRSKTLPYTPLCSPHLASQPSSSASIGQPQQHVEELQHEVPTDPPQGQGTIDSTSVDSSAIIPRGRDPTNGKLWIQPCGQS</sequence>
<dbReference type="PANTHER" id="PTHR33116:SF78">
    <property type="entry name" value="OS12G0587133 PROTEIN"/>
    <property type="match status" value="1"/>
</dbReference>
<feature type="coiled-coil region" evidence="1">
    <location>
        <begin position="47"/>
        <end position="81"/>
    </location>
</feature>